<dbReference type="RefSeq" id="WP_248956597.1">
    <property type="nucleotide sequence ID" value="NZ_JAKIKU010000011.1"/>
</dbReference>
<keyword evidence="2" id="KW-0732">Signal</keyword>
<reference evidence="4 5" key="1">
    <citation type="submission" date="2022-01" db="EMBL/GenBank/DDBJ databases">
        <title>Whole genome-based taxonomy of the Shewanellaceae.</title>
        <authorList>
            <person name="Martin-Rodriguez A.J."/>
        </authorList>
    </citation>
    <scope>NUCLEOTIDE SEQUENCE [LARGE SCALE GENOMIC DNA]</scope>
    <source>
        <strain evidence="4 5">DSM 24955</strain>
    </source>
</reference>
<feature type="signal peptide" evidence="2">
    <location>
        <begin position="1"/>
        <end position="21"/>
    </location>
</feature>
<protein>
    <submittedName>
        <fullName evidence="4">Prolyl oligopeptidase family serine peptidase</fullName>
    </submittedName>
</protein>
<dbReference type="SUPFAM" id="SSF82171">
    <property type="entry name" value="DPP6 N-terminal domain-like"/>
    <property type="match status" value="1"/>
</dbReference>
<feature type="domain" description="Peptidase S9 prolyl oligopeptidase catalytic" evidence="3">
    <location>
        <begin position="441"/>
        <end position="646"/>
    </location>
</feature>
<dbReference type="InterPro" id="IPR029058">
    <property type="entry name" value="AB_hydrolase_fold"/>
</dbReference>
<evidence type="ECO:0000256" key="2">
    <source>
        <dbReference type="SAM" id="SignalP"/>
    </source>
</evidence>
<gene>
    <name evidence="4" type="ORF">L2737_17490</name>
</gene>
<feature type="chain" id="PRO_5045483997" evidence="2">
    <location>
        <begin position="22"/>
        <end position="646"/>
    </location>
</feature>
<dbReference type="SUPFAM" id="SSF53474">
    <property type="entry name" value="alpha/beta-Hydrolases"/>
    <property type="match status" value="1"/>
</dbReference>
<keyword evidence="5" id="KW-1185">Reference proteome</keyword>
<name>A0ABT0KTC6_9GAMM</name>
<dbReference type="InterPro" id="IPR002470">
    <property type="entry name" value="Peptidase_S9A"/>
</dbReference>
<dbReference type="InterPro" id="IPR001375">
    <property type="entry name" value="Peptidase_S9_cat"/>
</dbReference>
<dbReference type="PANTHER" id="PTHR42776:SF27">
    <property type="entry name" value="DIPEPTIDYL PEPTIDASE FAMILY MEMBER 6"/>
    <property type="match status" value="1"/>
</dbReference>
<keyword evidence="1" id="KW-0378">Hydrolase</keyword>
<dbReference type="EMBL" id="JAKIKU010000011">
    <property type="protein sequence ID" value="MCL1047095.1"/>
    <property type="molecule type" value="Genomic_DNA"/>
</dbReference>
<evidence type="ECO:0000313" key="5">
    <source>
        <dbReference type="Proteomes" id="UP001202134"/>
    </source>
</evidence>
<evidence type="ECO:0000259" key="3">
    <source>
        <dbReference type="Pfam" id="PF00326"/>
    </source>
</evidence>
<accession>A0ABT0KTC6</accession>
<comment type="caution">
    <text evidence="4">The sequence shown here is derived from an EMBL/GenBank/DDBJ whole genome shotgun (WGS) entry which is preliminary data.</text>
</comment>
<dbReference type="PRINTS" id="PR00862">
    <property type="entry name" value="PROLIGOPTASE"/>
</dbReference>
<dbReference type="Pfam" id="PF00326">
    <property type="entry name" value="Peptidase_S9"/>
    <property type="match status" value="1"/>
</dbReference>
<organism evidence="4 5">
    <name type="scientific">Shewanella electrodiphila</name>
    <dbReference type="NCBI Taxonomy" id="934143"/>
    <lineage>
        <taxon>Bacteria</taxon>
        <taxon>Pseudomonadati</taxon>
        <taxon>Pseudomonadota</taxon>
        <taxon>Gammaproteobacteria</taxon>
        <taxon>Alteromonadales</taxon>
        <taxon>Shewanellaceae</taxon>
        <taxon>Shewanella</taxon>
    </lineage>
</organism>
<sequence>MKRILALIILLFISQMPTASATTPQRLPVEAFASIPDVSWMALSPNGKHIASLIVDSEAEVPHKIVALFNTETGQFHIPLKNNHQRYTILTLNWASNEILLISAMKPSKRFGKRANETVLFKYNIKTGETDNVLTQKALKRFKYVPQYKHQIVDLLTKDPEHILMSVGGFSQRVNEDSVIKVNLNTGKVTTEQYYREHVSKWITDQQHKVRIAIYRDPENTEYRVYEQGEANSDLRLLWKYEAFTEDAVTPLGFDVNPNTLYVKAYHQGYLAIFKVDLTDPKLTKELVYSRIKQDVNGRLLHSKITRQAIGVSVGSDNEYHFWDKSYQQLSSRLKQALPDTQNYLIQLSKNERRYIVFATSATQPGLYLYGDRDANSLEVITTKYAQLTPNVLVKPKAVNYQARDGLTIPSYLSLPKGIEAKKLPTIIFPHGGAQSYTGDSFDYWAQFFANRGYAVLQMNFRGSAGYGHQFTTAGLQGWGKEMQTDVEDGTRYLINEGIADPKRICIAGASYGGYAAMMGAAMTPDLYQCVISFAGVADVEDLVKLSRFYTNHEMTKKIIGDDYNALYERSPIYHADKINVPILLIHGDNDKVVQVSQSRDMYRKLDGLDKKVQYVEIDNGNHYLSNNQHRLMTFKAIDEFLSKNL</sequence>
<dbReference type="Gene3D" id="3.40.50.1820">
    <property type="entry name" value="alpha/beta hydrolase"/>
    <property type="match status" value="1"/>
</dbReference>
<proteinExistence type="predicted"/>
<dbReference type="Proteomes" id="UP001202134">
    <property type="component" value="Unassembled WGS sequence"/>
</dbReference>
<dbReference type="PANTHER" id="PTHR42776">
    <property type="entry name" value="SERINE PEPTIDASE S9 FAMILY MEMBER"/>
    <property type="match status" value="1"/>
</dbReference>
<evidence type="ECO:0000313" key="4">
    <source>
        <dbReference type="EMBL" id="MCL1047095.1"/>
    </source>
</evidence>
<evidence type="ECO:0000256" key="1">
    <source>
        <dbReference type="ARBA" id="ARBA00022801"/>
    </source>
</evidence>